<reference evidence="3" key="1">
    <citation type="submission" date="2025-08" db="UniProtKB">
        <authorList>
            <consortium name="RefSeq"/>
        </authorList>
    </citation>
    <scope>IDENTIFICATION</scope>
    <source>
        <tissue evidence="3">Whole sample</tissue>
    </source>
</reference>
<dbReference type="PANTHER" id="PTHR34262:SF1">
    <property type="entry name" value="TRANSMEMBRANE PROTEIN 220"/>
    <property type="match status" value="1"/>
</dbReference>
<dbReference type="GeneID" id="111118025"/>
<accession>A0A8B8CB60</accession>
<evidence type="ECO:0000313" key="2">
    <source>
        <dbReference type="Proteomes" id="UP000694844"/>
    </source>
</evidence>
<feature type="transmembrane region" description="Helical" evidence="1">
    <location>
        <begin position="118"/>
        <end position="136"/>
    </location>
</feature>
<gene>
    <name evidence="3" type="primary">LOC111118025</name>
</gene>
<keyword evidence="1" id="KW-0472">Membrane</keyword>
<feature type="transmembrane region" description="Helical" evidence="1">
    <location>
        <begin position="148"/>
        <end position="167"/>
    </location>
</feature>
<feature type="transmembrane region" description="Helical" evidence="1">
    <location>
        <begin position="77"/>
        <end position="98"/>
    </location>
</feature>
<keyword evidence="1" id="KW-1133">Transmembrane helix</keyword>
<evidence type="ECO:0000313" key="3">
    <source>
        <dbReference type="RefSeq" id="XP_022312998.1"/>
    </source>
</evidence>
<feature type="transmembrane region" description="Helical" evidence="1">
    <location>
        <begin position="46"/>
        <end position="65"/>
    </location>
</feature>
<keyword evidence="2" id="KW-1185">Reference proteome</keyword>
<dbReference type="Proteomes" id="UP000694844">
    <property type="component" value="Chromosome 2"/>
</dbReference>
<proteinExistence type="predicted"/>
<dbReference type="KEGG" id="cvn:111118025"/>
<sequence>MHLDMGDRDVSQKATTGGWKVWRIINLVLGVFFVLAALVNLNDADWYLWTPVYGVSALLCLPLVLKPQWSNGKLWNMVVTVHFTLCLAYAVYQVVLLFEAIKGEIRNPLEQEEGREMGGLLIIIAWTSIARFTTVGRPVQASNKQMMNALLLITVTLTFIPLMTWSLCYVGDWHTKLGHCKGMF</sequence>
<dbReference type="OrthoDB" id="9924288at2759"/>
<protein>
    <submittedName>
        <fullName evidence="3">Transmembrane protein 220-like isoform X1</fullName>
    </submittedName>
</protein>
<dbReference type="AlphaFoldDB" id="A0A8B8CB60"/>
<evidence type="ECO:0000256" key="1">
    <source>
        <dbReference type="SAM" id="Phobius"/>
    </source>
</evidence>
<dbReference type="PANTHER" id="PTHR34262">
    <property type="entry name" value="TRANSMEMBRANE PROTEIN 220"/>
    <property type="match status" value="1"/>
</dbReference>
<name>A0A8B8CB60_CRAVI</name>
<organism evidence="2 3">
    <name type="scientific">Crassostrea virginica</name>
    <name type="common">Eastern oyster</name>
    <dbReference type="NCBI Taxonomy" id="6565"/>
    <lineage>
        <taxon>Eukaryota</taxon>
        <taxon>Metazoa</taxon>
        <taxon>Spiralia</taxon>
        <taxon>Lophotrochozoa</taxon>
        <taxon>Mollusca</taxon>
        <taxon>Bivalvia</taxon>
        <taxon>Autobranchia</taxon>
        <taxon>Pteriomorphia</taxon>
        <taxon>Ostreida</taxon>
        <taxon>Ostreoidea</taxon>
        <taxon>Ostreidae</taxon>
        <taxon>Crassostrea</taxon>
    </lineage>
</organism>
<feature type="transmembrane region" description="Helical" evidence="1">
    <location>
        <begin position="21"/>
        <end position="40"/>
    </location>
</feature>
<dbReference type="Pfam" id="PF15071">
    <property type="entry name" value="TMEM220"/>
    <property type="match status" value="1"/>
</dbReference>
<dbReference type="InterPro" id="IPR029377">
    <property type="entry name" value="TMEM220"/>
</dbReference>
<keyword evidence="1" id="KW-0812">Transmembrane</keyword>
<dbReference type="RefSeq" id="XP_022312998.1">
    <property type="nucleotide sequence ID" value="XM_022457290.1"/>
</dbReference>